<dbReference type="GO" id="GO:0009229">
    <property type="term" value="P:thiamine diphosphate biosynthetic process"/>
    <property type="evidence" value="ECO:0007669"/>
    <property type="project" value="UniProtKB-UniRule"/>
</dbReference>
<keyword evidence="3 10" id="KW-0808">Transferase</keyword>
<evidence type="ECO:0000256" key="1">
    <source>
        <dbReference type="ARBA" id="ARBA00003814"/>
    </source>
</evidence>
<comment type="pathway">
    <text evidence="2 10 12">Cofactor biosynthesis; thiamine diphosphate biosynthesis; thiamine phosphate from 4-amino-2-methyl-5-diphosphomethylpyrimidine and 4-methyl-5-(2-phosphoethyl)-thiazole: step 1/1.</text>
</comment>
<evidence type="ECO:0000313" key="15">
    <source>
        <dbReference type="Proteomes" id="UP000028703"/>
    </source>
</evidence>
<dbReference type="GO" id="GO:0009228">
    <property type="term" value="P:thiamine biosynthetic process"/>
    <property type="evidence" value="ECO:0007669"/>
    <property type="project" value="UniProtKB-KW"/>
</dbReference>
<keyword evidence="5 10" id="KW-0460">Magnesium</keyword>
<dbReference type="UniPathway" id="UPA00060">
    <property type="reaction ID" value="UER00141"/>
</dbReference>
<feature type="binding site" evidence="10">
    <location>
        <begin position="190"/>
        <end position="191"/>
    </location>
    <ligand>
        <name>2-[(2R,5Z)-2-carboxy-4-methylthiazol-5(2H)-ylidene]ethyl phosphate</name>
        <dbReference type="ChEBI" id="CHEBI:62899"/>
    </ligand>
</feature>
<accession>A0A085ZF66</accession>
<dbReference type="SUPFAM" id="SSF51391">
    <property type="entry name" value="Thiamin phosphate synthase"/>
    <property type="match status" value="1"/>
</dbReference>
<keyword evidence="4 10" id="KW-0479">Metal-binding</keyword>
<comment type="catalytic activity">
    <reaction evidence="7 10 11">
        <text>4-methyl-5-(2-phosphooxyethyl)-thiazole + 4-amino-2-methyl-5-(diphosphooxymethyl)pyrimidine + H(+) = thiamine phosphate + diphosphate</text>
        <dbReference type="Rhea" id="RHEA:22328"/>
        <dbReference type="ChEBI" id="CHEBI:15378"/>
        <dbReference type="ChEBI" id="CHEBI:33019"/>
        <dbReference type="ChEBI" id="CHEBI:37575"/>
        <dbReference type="ChEBI" id="CHEBI:57841"/>
        <dbReference type="ChEBI" id="CHEBI:58296"/>
        <dbReference type="EC" id="2.5.1.3"/>
    </reaction>
</comment>
<evidence type="ECO:0000256" key="2">
    <source>
        <dbReference type="ARBA" id="ARBA00005165"/>
    </source>
</evidence>
<comment type="catalytic activity">
    <reaction evidence="9 10 11">
        <text>2-[(2R,5Z)-2-carboxy-4-methylthiazol-5(2H)-ylidene]ethyl phosphate + 4-amino-2-methyl-5-(diphosphooxymethyl)pyrimidine + 2 H(+) = thiamine phosphate + CO2 + diphosphate</text>
        <dbReference type="Rhea" id="RHEA:47844"/>
        <dbReference type="ChEBI" id="CHEBI:15378"/>
        <dbReference type="ChEBI" id="CHEBI:16526"/>
        <dbReference type="ChEBI" id="CHEBI:33019"/>
        <dbReference type="ChEBI" id="CHEBI:37575"/>
        <dbReference type="ChEBI" id="CHEBI:57841"/>
        <dbReference type="ChEBI" id="CHEBI:62899"/>
        <dbReference type="EC" id="2.5.1.3"/>
    </reaction>
</comment>
<dbReference type="GO" id="GO:0005737">
    <property type="term" value="C:cytoplasm"/>
    <property type="evidence" value="ECO:0007669"/>
    <property type="project" value="TreeGrafter"/>
</dbReference>
<feature type="binding site" evidence="10">
    <location>
        <position position="73"/>
    </location>
    <ligand>
        <name>4-amino-2-methyl-5-(diphosphooxymethyl)pyrimidine</name>
        <dbReference type="ChEBI" id="CHEBI:57841"/>
    </ligand>
</feature>
<dbReference type="PANTHER" id="PTHR20857">
    <property type="entry name" value="THIAMINE-PHOSPHATE PYROPHOSPHORYLASE"/>
    <property type="match status" value="1"/>
</dbReference>
<keyword evidence="6 10" id="KW-0784">Thiamine biosynthesis</keyword>
<feature type="binding site" evidence="10">
    <location>
        <position position="74"/>
    </location>
    <ligand>
        <name>Mg(2+)</name>
        <dbReference type="ChEBI" id="CHEBI:18420"/>
    </ligand>
</feature>
<dbReference type="InterPro" id="IPR022998">
    <property type="entry name" value="ThiamineP_synth_TenI"/>
</dbReference>
<comment type="cofactor">
    <cofactor evidence="10">
        <name>Mg(2+)</name>
        <dbReference type="ChEBI" id="CHEBI:18420"/>
    </cofactor>
    <text evidence="10">Binds 1 Mg(2+) ion per subunit.</text>
</comment>
<dbReference type="InterPro" id="IPR013785">
    <property type="entry name" value="Aldolase_TIM"/>
</dbReference>
<evidence type="ECO:0000256" key="9">
    <source>
        <dbReference type="ARBA" id="ARBA00047883"/>
    </source>
</evidence>
<organism evidence="14 15">
    <name type="scientific">Chryseobacterium luteum</name>
    <dbReference type="NCBI Taxonomy" id="421531"/>
    <lineage>
        <taxon>Bacteria</taxon>
        <taxon>Pseudomonadati</taxon>
        <taxon>Bacteroidota</taxon>
        <taxon>Flavobacteriia</taxon>
        <taxon>Flavobacteriales</taxon>
        <taxon>Weeksellaceae</taxon>
        <taxon>Chryseobacterium group</taxon>
        <taxon>Chryseobacterium</taxon>
    </lineage>
</organism>
<dbReference type="EMBL" id="JPRO01000009">
    <property type="protein sequence ID" value="KFF03080.1"/>
    <property type="molecule type" value="Genomic_DNA"/>
</dbReference>
<proteinExistence type="inferred from homology"/>
<evidence type="ECO:0000256" key="5">
    <source>
        <dbReference type="ARBA" id="ARBA00022842"/>
    </source>
</evidence>
<evidence type="ECO:0000256" key="8">
    <source>
        <dbReference type="ARBA" id="ARBA00047851"/>
    </source>
</evidence>
<dbReference type="Proteomes" id="UP000028703">
    <property type="component" value="Unassembled WGS sequence"/>
</dbReference>
<feature type="binding site" evidence="10">
    <location>
        <position position="142"/>
    </location>
    <ligand>
        <name>4-amino-2-methyl-5-(diphosphooxymethyl)pyrimidine</name>
        <dbReference type="ChEBI" id="CHEBI:57841"/>
    </ligand>
</feature>
<dbReference type="Gene3D" id="3.20.20.70">
    <property type="entry name" value="Aldolase class I"/>
    <property type="match status" value="1"/>
</dbReference>
<feature type="binding site" evidence="10">
    <location>
        <begin position="41"/>
        <end position="45"/>
    </location>
    <ligand>
        <name>4-amino-2-methyl-5-(diphosphooxymethyl)pyrimidine</name>
        <dbReference type="ChEBI" id="CHEBI:57841"/>
    </ligand>
</feature>
<dbReference type="STRING" id="421531.IX38_11955"/>
<evidence type="ECO:0000256" key="4">
    <source>
        <dbReference type="ARBA" id="ARBA00022723"/>
    </source>
</evidence>
<comment type="catalytic activity">
    <reaction evidence="8 10 11">
        <text>2-(2-carboxy-4-methylthiazol-5-yl)ethyl phosphate + 4-amino-2-methyl-5-(diphosphooxymethyl)pyrimidine + 2 H(+) = thiamine phosphate + CO2 + diphosphate</text>
        <dbReference type="Rhea" id="RHEA:47848"/>
        <dbReference type="ChEBI" id="CHEBI:15378"/>
        <dbReference type="ChEBI" id="CHEBI:16526"/>
        <dbReference type="ChEBI" id="CHEBI:33019"/>
        <dbReference type="ChEBI" id="CHEBI:37575"/>
        <dbReference type="ChEBI" id="CHEBI:57841"/>
        <dbReference type="ChEBI" id="CHEBI:62890"/>
        <dbReference type="EC" id="2.5.1.3"/>
    </reaction>
</comment>
<dbReference type="eggNOG" id="COG0352">
    <property type="taxonomic scope" value="Bacteria"/>
</dbReference>
<comment type="function">
    <text evidence="1 10">Condenses 4-methyl-5-(beta-hydroxyethyl)thiazole monophosphate (THZ-P) and 2-methyl-4-amino-5-hydroxymethyl pyrimidine pyrophosphate (HMP-PP) to form thiamine monophosphate (TMP).</text>
</comment>
<evidence type="ECO:0000256" key="12">
    <source>
        <dbReference type="RuleBase" id="RU004253"/>
    </source>
</evidence>
<feature type="binding site" evidence="10">
    <location>
        <position position="113"/>
    </location>
    <ligand>
        <name>4-amino-2-methyl-5-(diphosphooxymethyl)pyrimidine</name>
        <dbReference type="ChEBI" id="CHEBI:57841"/>
    </ligand>
</feature>
<comment type="caution">
    <text evidence="10">Lacks conserved residue(s) required for the propagation of feature annotation.</text>
</comment>
<evidence type="ECO:0000313" key="14">
    <source>
        <dbReference type="EMBL" id="KFF03080.1"/>
    </source>
</evidence>
<comment type="caution">
    <text evidence="14">The sequence shown here is derived from an EMBL/GenBank/DDBJ whole genome shotgun (WGS) entry which is preliminary data.</text>
</comment>
<sequence>MPVNSSFPYPLYLVISEKDCLGKDFLKVAEKSILGGVDIIQLREKDASTGEFLYKALKLKEITDKYNIPLIINDHSEVTVEAGCAGIHVGNHDAAPSVLRSQQYFKDKIIGYSIEYLNQLENENTEVSDYLGISPVFSTDTKKDTITEWGLDGLSRIRSLTTKPLVAIGNVNFSNAAAIIKAGADTLAVVSAICGAENPEKAAYELKNEILK</sequence>
<dbReference type="HAMAP" id="MF_00097">
    <property type="entry name" value="TMP_synthase"/>
    <property type="match status" value="1"/>
</dbReference>
<evidence type="ECO:0000256" key="6">
    <source>
        <dbReference type="ARBA" id="ARBA00022977"/>
    </source>
</evidence>
<dbReference type="FunFam" id="3.20.20.70:FF:000096">
    <property type="entry name" value="Thiamine-phosphate synthase"/>
    <property type="match status" value="1"/>
</dbReference>
<reference evidence="14 15" key="1">
    <citation type="submission" date="2014-07" db="EMBL/GenBank/DDBJ databases">
        <title>Genome of Chryseobacterium luteum DSM 18605.</title>
        <authorList>
            <person name="Stropko S.J."/>
            <person name="Pipes S.E."/>
            <person name="Newman J.D."/>
        </authorList>
    </citation>
    <scope>NUCLEOTIDE SEQUENCE [LARGE SCALE GENOMIC DNA]</scope>
    <source>
        <strain evidence="14 15">DSM 18605</strain>
    </source>
</reference>
<evidence type="ECO:0000259" key="13">
    <source>
        <dbReference type="Pfam" id="PF02581"/>
    </source>
</evidence>
<name>A0A085ZF66_9FLAO</name>
<dbReference type="InterPro" id="IPR036206">
    <property type="entry name" value="ThiamineP_synth_sf"/>
</dbReference>
<feature type="binding site" evidence="10">
    <location>
        <begin position="139"/>
        <end position="141"/>
    </location>
    <ligand>
        <name>2-[(2R,5Z)-2-carboxy-4-methylthiazol-5(2H)-ylidene]ethyl phosphate</name>
        <dbReference type="ChEBI" id="CHEBI:62899"/>
    </ligand>
</feature>
<dbReference type="Pfam" id="PF02581">
    <property type="entry name" value="TMP-TENI"/>
    <property type="match status" value="1"/>
</dbReference>
<dbReference type="InterPro" id="IPR034291">
    <property type="entry name" value="TMP_synthase"/>
</dbReference>
<dbReference type="NCBIfam" id="TIGR00693">
    <property type="entry name" value="thiE"/>
    <property type="match status" value="1"/>
</dbReference>
<dbReference type="EC" id="2.5.1.3" evidence="10"/>
<evidence type="ECO:0000256" key="7">
    <source>
        <dbReference type="ARBA" id="ARBA00047334"/>
    </source>
</evidence>
<dbReference type="AlphaFoldDB" id="A0A085ZF66"/>
<feature type="domain" description="Thiamine phosphate synthase/TenI" evidence="13">
    <location>
        <begin position="11"/>
        <end position="193"/>
    </location>
</feature>
<evidence type="ECO:0000256" key="10">
    <source>
        <dbReference type="HAMAP-Rule" id="MF_00097"/>
    </source>
</evidence>
<dbReference type="PANTHER" id="PTHR20857:SF23">
    <property type="entry name" value="THIAMINE BIOSYNTHETIC BIFUNCTIONAL ENZYME"/>
    <property type="match status" value="1"/>
</dbReference>
<dbReference type="OrthoDB" id="9812206at2"/>
<evidence type="ECO:0000256" key="11">
    <source>
        <dbReference type="RuleBase" id="RU003826"/>
    </source>
</evidence>
<dbReference type="GO" id="GO:0000287">
    <property type="term" value="F:magnesium ion binding"/>
    <property type="evidence" value="ECO:0007669"/>
    <property type="project" value="UniProtKB-UniRule"/>
</dbReference>
<feature type="binding site" evidence="10">
    <location>
        <position position="93"/>
    </location>
    <ligand>
        <name>Mg(2+)</name>
        <dbReference type="ChEBI" id="CHEBI:18420"/>
    </ligand>
</feature>
<dbReference type="GO" id="GO:0004789">
    <property type="term" value="F:thiamine-phosphate diphosphorylase activity"/>
    <property type="evidence" value="ECO:0007669"/>
    <property type="project" value="UniProtKB-UniRule"/>
</dbReference>
<comment type="similarity">
    <text evidence="10 11">Belongs to the thiamine-phosphate synthase family.</text>
</comment>
<dbReference type="RefSeq" id="WP_034705026.1">
    <property type="nucleotide sequence ID" value="NZ_JPRO01000009.1"/>
</dbReference>
<dbReference type="CDD" id="cd00564">
    <property type="entry name" value="TMP_TenI"/>
    <property type="match status" value="1"/>
</dbReference>
<gene>
    <name evidence="10" type="primary">thiE</name>
    <name evidence="14" type="ORF">IX38_11955</name>
</gene>
<evidence type="ECO:0000256" key="3">
    <source>
        <dbReference type="ARBA" id="ARBA00022679"/>
    </source>
</evidence>
<keyword evidence="15" id="KW-1185">Reference proteome</keyword>
<protein>
    <recommendedName>
        <fullName evidence="10">Thiamine-phosphate synthase</fullName>
        <shortName evidence="10">TP synthase</shortName>
        <shortName evidence="10">TPS</shortName>
        <ecNumber evidence="10">2.5.1.3</ecNumber>
    </recommendedName>
    <alternativeName>
        <fullName evidence="10">Thiamine-phosphate pyrophosphorylase</fullName>
        <shortName evidence="10">TMP pyrophosphorylase</shortName>
        <shortName evidence="10">TMP-PPase</shortName>
    </alternativeName>
</protein>